<reference evidence="8" key="1">
    <citation type="submission" date="2016-10" db="EMBL/GenBank/DDBJ databases">
        <authorList>
            <person name="Wegmann U."/>
        </authorList>
    </citation>
    <scope>NUCLEOTIDE SEQUENCE [LARGE SCALE GENOMIC DNA]</scope>
</reference>
<dbReference type="InterPro" id="IPR017871">
    <property type="entry name" value="ABC_transporter-like_CS"/>
</dbReference>
<name>A0A1K1LF16_9BACT</name>
<dbReference type="SUPFAM" id="SSF52540">
    <property type="entry name" value="P-loop containing nucleoside triphosphate hydrolases"/>
    <property type="match status" value="1"/>
</dbReference>
<comment type="similarity">
    <text evidence="1">Belongs to the ABC transporter superfamily.</text>
</comment>
<dbReference type="InterPro" id="IPR052156">
    <property type="entry name" value="BCAA_Transport_ATP-bd_LivF"/>
</dbReference>
<dbReference type="KEGG" id="dpg:DESPIGER_0120"/>
<dbReference type="PIRSF" id="PIRSF039137">
    <property type="entry name" value="ABC_branched_ATPase"/>
    <property type="match status" value="1"/>
</dbReference>
<keyword evidence="5" id="KW-0029">Amino-acid transport</keyword>
<evidence type="ECO:0000313" key="8">
    <source>
        <dbReference type="Proteomes" id="UP000186323"/>
    </source>
</evidence>
<dbReference type="Gene3D" id="3.40.50.300">
    <property type="entry name" value="P-loop containing nucleotide triphosphate hydrolases"/>
    <property type="match status" value="1"/>
</dbReference>
<dbReference type="Proteomes" id="UP000186323">
    <property type="component" value="Chromosome I"/>
</dbReference>
<evidence type="ECO:0000256" key="3">
    <source>
        <dbReference type="ARBA" id="ARBA00022741"/>
    </source>
</evidence>
<gene>
    <name evidence="7" type="ORF">DESPIGER_0120</name>
</gene>
<evidence type="ECO:0000256" key="4">
    <source>
        <dbReference type="ARBA" id="ARBA00022840"/>
    </source>
</evidence>
<accession>A0A1K1LF16</accession>
<dbReference type="RefSeq" id="WP_072331694.1">
    <property type="nucleotide sequence ID" value="NZ_CALJDE010000052.1"/>
</dbReference>
<dbReference type="GO" id="GO:0015658">
    <property type="term" value="F:branched-chain amino acid transmembrane transporter activity"/>
    <property type="evidence" value="ECO:0007669"/>
    <property type="project" value="InterPro"/>
</dbReference>
<keyword evidence="2" id="KW-0813">Transport</keyword>
<dbReference type="InterPro" id="IPR027417">
    <property type="entry name" value="P-loop_NTPase"/>
</dbReference>
<dbReference type="PANTHER" id="PTHR43820:SF4">
    <property type="entry name" value="HIGH-AFFINITY BRANCHED-CHAIN AMINO ACID TRANSPORT ATP-BINDING PROTEIN LIVF"/>
    <property type="match status" value="1"/>
</dbReference>
<protein>
    <submittedName>
        <fullName evidence="7">Branched-chain amino acid transport ATP-binding protein LivF (TC 3.A.1.4.1)</fullName>
    </submittedName>
</protein>
<dbReference type="SMART" id="SM00382">
    <property type="entry name" value="AAA"/>
    <property type="match status" value="1"/>
</dbReference>
<keyword evidence="4 7" id="KW-0067">ATP-binding</keyword>
<dbReference type="GO" id="GO:0016887">
    <property type="term" value="F:ATP hydrolysis activity"/>
    <property type="evidence" value="ECO:0007669"/>
    <property type="project" value="InterPro"/>
</dbReference>
<evidence type="ECO:0000256" key="2">
    <source>
        <dbReference type="ARBA" id="ARBA00022448"/>
    </source>
</evidence>
<dbReference type="GO" id="GO:0015807">
    <property type="term" value="P:L-amino acid transport"/>
    <property type="evidence" value="ECO:0007669"/>
    <property type="project" value="TreeGrafter"/>
</dbReference>
<dbReference type="GO" id="GO:0005524">
    <property type="term" value="F:ATP binding"/>
    <property type="evidence" value="ECO:0007669"/>
    <property type="project" value="UniProtKB-KW"/>
</dbReference>
<dbReference type="InterPro" id="IPR003593">
    <property type="entry name" value="AAA+_ATPase"/>
</dbReference>
<sequence length="240" mass="26369">MLKIRDLYVRYGGIEAVQGVSLDIRRGSIVTLVGANGAGKSSIIRSIAGLNKNISGEILLTRKEGDQPVSLIGLKPEEMVRRGISLSPEGRRILPHLTVVENLRLGAYSRTDKDGINEDIERVYALFPRLKERHWQKGGTLSGGEQQMLAVGRALMSRPDMIMLDEPSLGLAPLLVKEIFNIIRRINEDGMTVLLVEQNAFAALSVAHYAYILEVGRVVLEGTGQELLENPKVKEAYLGG</sequence>
<dbReference type="PANTHER" id="PTHR43820">
    <property type="entry name" value="HIGH-AFFINITY BRANCHED-CHAIN AMINO ACID TRANSPORT ATP-BINDING PROTEIN LIVF"/>
    <property type="match status" value="1"/>
</dbReference>
<keyword evidence="3" id="KW-0547">Nucleotide-binding</keyword>
<evidence type="ECO:0000259" key="6">
    <source>
        <dbReference type="PROSITE" id="PS50893"/>
    </source>
</evidence>
<dbReference type="InterPro" id="IPR030660">
    <property type="entry name" value="ABC_branched_ATPase_LivF/BraG"/>
</dbReference>
<dbReference type="OrthoDB" id="9809450at2"/>
<dbReference type="Pfam" id="PF00005">
    <property type="entry name" value="ABC_tran"/>
    <property type="match status" value="1"/>
</dbReference>
<dbReference type="EMBL" id="LT630450">
    <property type="protein sequence ID" value="SFV72022.1"/>
    <property type="molecule type" value="Genomic_DNA"/>
</dbReference>
<proteinExistence type="inferred from homology"/>
<evidence type="ECO:0000256" key="5">
    <source>
        <dbReference type="ARBA" id="ARBA00022970"/>
    </source>
</evidence>
<evidence type="ECO:0000256" key="1">
    <source>
        <dbReference type="ARBA" id="ARBA00005417"/>
    </source>
</evidence>
<keyword evidence="8" id="KW-1185">Reference proteome</keyword>
<organism evidence="7 8">
    <name type="scientific">Desulfovibrio piger</name>
    <dbReference type="NCBI Taxonomy" id="901"/>
    <lineage>
        <taxon>Bacteria</taxon>
        <taxon>Pseudomonadati</taxon>
        <taxon>Thermodesulfobacteriota</taxon>
        <taxon>Desulfovibrionia</taxon>
        <taxon>Desulfovibrionales</taxon>
        <taxon>Desulfovibrionaceae</taxon>
        <taxon>Desulfovibrio</taxon>
    </lineage>
</organism>
<feature type="domain" description="ABC transporter" evidence="6">
    <location>
        <begin position="2"/>
        <end position="240"/>
    </location>
</feature>
<dbReference type="PROSITE" id="PS00211">
    <property type="entry name" value="ABC_TRANSPORTER_1"/>
    <property type="match status" value="1"/>
</dbReference>
<dbReference type="AlphaFoldDB" id="A0A1K1LF16"/>
<dbReference type="CDD" id="cd03224">
    <property type="entry name" value="ABC_TM1139_LivF_branched"/>
    <property type="match status" value="1"/>
</dbReference>
<dbReference type="InterPro" id="IPR003439">
    <property type="entry name" value="ABC_transporter-like_ATP-bd"/>
</dbReference>
<evidence type="ECO:0000313" key="7">
    <source>
        <dbReference type="EMBL" id="SFV72022.1"/>
    </source>
</evidence>
<dbReference type="PROSITE" id="PS50893">
    <property type="entry name" value="ABC_TRANSPORTER_2"/>
    <property type="match status" value="1"/>
</dbReference>